<feature type="domain" description="Sulfatase N-terminal" evidence="4">
    <location>
        <begin position="160"/>
        <end position="303"/>
    </location>
</feature>
<dbReference type="PANTHER" id="PTHR42693">
    <property type="entry name" value="ARYLSULFATASE FAMILY MEMBER"/>
    <property type="match status" value="1"/>
</dbReference>
<dbReference type="InterPro" id="IPR000917">
    <property type="entry name" value="Sulfatase_N"/>
</dbReference>
<dbReference type="Pfam" id="PF00884">
    <property type="entry name" value="Sulfatase"/>
    <property type="match status" value="2"/>
</dbReference>
<organism evidence="5 6">
    <name type="scientific">Synoicihabitans lomoniglobus</name>
    <dbReference type="NCBI Taxonomy" id="2909285"/>
    <lineage>
        <taxon>Bacteria</taxon>
        <taxon>Pseudomonadati</taxon>
        <taxon>Verrucomicrobiota</taxon>
        <taxon>Opitutia</taxon>
        <taxon>Opitutales</taxon>
        <taxon>Opitutaceae</taxon>
        <taxon>Synoicihabitans</taxon>
    </lineage>
</organism>
<accession>A0AAF0CMG2</accession>
<gene>
    <name evidence="5" type="ORF">PXH66_17155</name>
</gene>
<evidence type="ECO:0000256" key="2">
    <source>
        <dbReference type="ARBA" id="ARBA00022801"/>
    </source>
</evidence>
<dbReference type="InterPro" id="IPR050738">
    <property type="entry name" value="Sulfatase"/>
</dbReference>
<dbReference type="EMBL" id="CP119075">
    <property type="protein sequence ID" value="WED64068.1"/>
    <property type="molecule type" value="Genomic_DNA"/>
</dbReference>
<dbReference type="InterPro" id="IPR017850">
    <property type="entry name" value="Alkaline_phosphatase_core_sf"/>
</dbReference>
<dbReference type="CDD" id="cd16027">
    <property type="entry name" value="SGSH"/>
    <property type="match status" value="1"/>
</dbReference>
<evidence type="ECO:0000259" key="4">
    <source>
        <dbReference type="Pfam" id="PF00884"/>
    </source>
</evidence>
<dbReference type="SUPFAM" id="SSF53649">
    <property type="entry name" value="Alkaline phosphatase-like"/>
    <property type="match status" value="1"/>
</dbReference>
<feature type="domain" description="Sulfatase N-terminal" evidence="4">
    <location>
        <begin position="26"/>
        <end position="121"/>
    </location>
</feature>
<dbReference type="Proteomes" id="UP001218638">
    <property type="component" value="Chromosome"/>
</dbReference>
<keyword evidence="2" id="KW-0378">Hydrolase</keyword>
<dbReference type="KEGG" id="slom:PXH66_17155"/>
<dbReference type="PANTHER" id="PTHR42693:SF53">
    <property type="entry name" value="ENDO-4-O-SULFATASE"/>
    <property type="match status" value="1"/>
</dbReference>
<proteinExistence type="inferred from homology"/>
<keyword evidence="3" id="KW-0732">Signal</keyword>
<dbReference type="Gene3D" id="3.40.720.10">
    <property type="entry name" value="Alkaline Phosphatase, subunit A"/>
    <property type="match status" value="1"/>
</dbReference>
<sequence length="491" mass="54928">MTTSFIRLLATFVVASALCAEPTSRPNVLWIIADDLSPDLACYGEPTAAASATPHLDALAKEGVRFTNVFGTASVCSPNRSGFNTGMYQTSIGAQNHRTLVKRPLPDGVVTIPELFRQAGYFVSNGRPSSPDEAAGQPLEKVGKLDWNFEVPGEPFDGVDWSQRAPGQPFFAQVNIDEPHRTWTRDMRRPVDPSKVELPPYYPEHPVLRVDWSRYLEEVQLFDRQVGAILKRLEREGLADNTVVLVFGDNGRSFPRDKGYLYDGGLRVPLIMRWADGRNAGQVDERLISMIDLGPTCLDIAGVTLPDYLQGRSFADDTTPGRERVFSAKDRTGVVPDRIRSVRTTELKYIRNFTSGNPYLPTNDYTLLVEPAVAVMMTHHERTGLDDYVSRFVGNGRPAEELYDIRADPNEMNNLAGDARFTDTLATFRQQLNDWVAETGDLGVHPEDPAEIAPYGKWLDGYLGKLRRRMGVSELTAPTMYSYWLNKYDLL</sequence>
<feature type="chain" id="PRO_5042032118" evidence="3">
    <location>
        <begin position="20"/>
        <end position="491"/>
    </location>
</feature>
<evidence type="ECO:0000256" key="3">
    <source>
        <dbReference type="SAM" id="SignalP"/>
    </source>
</evidence>
<comment type="similarity">
    <text evidence="1">Belongs to the sulfatase family.</text>
</comment>
<evidence type="ECO:0000313" key="6">
    <source>
        <dbReference type="Proteomes" id="UP001218638"/>
    </source>
</evidence>
<evidence type="ECO:0000256" key="1">
    <source>
        <dbReference type="ARBA" id="ARBA00008779"/>
    </source>
</evidence>
<name>A0AAF0CMG2_9BACT</name>
<dbReference type="GO" id="GO:0004065">
    <property type="term" value="F:arylsulfatase activity"/>
    <property type="evidence" value="ECO:0007669"/>
    <property type="project" value="TreeGrafter"/>
</dbReference>
<dbReference type="RefSeq" id="WP_330930059.1">
    <property type="nucleotide sequence ID" value="NZ_CP119075.1"/>
</dbReference>
<keyword evidence="6" id="KW-1185">Reference proteome</keyword>
<reference evidence="5" key="1">
    <citation type="submission" date="2023-03" db="EMBL/GenBank/DDBJ databases">
        <title>Lomoglobus Profundus gen. nov., sp. nov., a novel member of the phylum Verrucomicrobia, isolated from deep-marine sediment of South China Sea.</title>
        <authorList>
            <person name="Ahmad T."/>
            <person name="Ishaq S.E."/>
            <person name="Wang F."/>
        </authorList>
    </citation>
    <scope>NUCLEOTIDE SEQUENCE</scope>
    <source>
        <strain evidence="5">LMO-M01</strain>
    </source>
</reference>
<feature type="signal peptide" evidence="3">
    <location>
        <begin position="1"/>
        <end position="19"/>
    </location>
</feature>
<protein>
    <submittedName>
        <fullName evidence="5">Sulfatase</fullName>
    </submittedName>
</protein>
<evidence type="ECO:0000313" key="5">
    <source>
        <dbReference type="EMBL" id="WED64068.1"/>
    </source>
</evidence>
<dbReference type="AlphaFoldDB" id="A0AAF0CMG2"/>